<dbReference type="Gene3D" id="1.20.930.20">
    <property type="entry name" value="Adaptor protein Cbl, N-terminal domain"/>
    <property type="match status" value="1"/>
</dbReference>
<protein>
    <submittedName>
        <fullName evidence="2">STYKc</fullName>
    </submittedName>
</protein>
<dbReference type="InterPro" id="IPR059179">
    <property type="entry name" value="MLKL-like_MCAfunc"/>
</dbReference>
<dbReference type="OrthoDB" id="5337378at2759"/>
<dbReference type="Gene3D" id="3.30.200.20">
    <property type="entry name" value="Phosphorylase Kinase, domain 1"/>
    <property type="match status" value="1"/>
</dbReference>
<dbReference type="InterPro" id="IPR000719">
    <property type="entry name" value="Prot_kinase_dom"/>
</dbReference>
<dbReference type="AlphaFoldDB" id="A0A9E7K3X8"/>
<dbReference type="GO" id="GO:0004672">
    <property type="term" value="F:protein kinase activity"/>
    <property type="evidence" value="ECO:0007669"/>
    <property type="project" value="InterPro"/>
</dbReference>
<evidence type="ECO:0000259" key="1">
    <source>
        <dbReference type="PROSITE" id="PS50011"/>
    </source>
</evidence>
<dbReference type="PANTHER" id="PTHR46604:SF3">
    <property type="entry name" value="PROTEIN MID1-COMPLEMENTING ACTIVITY 1"/>
    <property type="match status" value="1"/>
</dbReference>
<dbReference type="InterPro" id="IPR036537">
    <property type="entry name" value="Adaptor_Cbl_N_dom_sf"/>
</dbReference>
<dbReference type="InterPro" id="IPR011009">
    <property type="entry name" value="Kinase-like_dom_sf"/>
</dbReference>
<keyword evidence="3" id="KW-1185">Reference proteome</keyword>
<dbReference type="Gene3D" id="1.10.510.10">
    <property type="entry name" value="Transferase(Phosphotransferase) domain 1"/>
    <property type="match status" value="1"/>
</dbReference>
<dbReference type="PROSITE" id="PS50011">
    <property type="entry name" value="PROTEIN_KINASE_DOM"/>
    <property type="match status" value="1"/>
</dbReference>
<dbReference type="GO" id="GO:0005524">
    <property type="term" value="F:ATP binding"/>
    <property type="evidence" value="ECO:0007669"/>
    <property type="project" value="InterPro"/>
</dbReference>
<gene>
    <name evidence="2" type="ORF">MUK42_10606</name>
</gene>
<dbReference type="PANTHER" id="PTHR46604">
    <property type="entry name" value="PROTEIN MID1-COMPLEMENTING ACTIVITY 1"/>
    <property type="match status" value="1"/>
</dbReference>
<dbReference type="Pfam" id="PF19584">
    <property type="entry name" value="MCAfunc"/>
    <property type="match status" value="1"/>
</dbReference>
<accession>A0A9E7K3X8</accession>
<dbReference type="SUPFAM" id="SSF56112">
    <property type="entry name" value="Protein kinase-like (PK-like)"/>
    <property type="match status" value="1"/>
</dbReference>
<organism evidence="2 3">
    <name type="scientific">Musa troglodytarum</name>
    <name type="common">fe'i banana</name>
    <dbReference type="NCBI Taxonomy" id="320322"/>
    <lineage>
        <taxon>Eukaryota</taxon>
        <taxon>Viridiplantae</taxon>
        <taxon>Streptophyta</taxon>
        <taxon>Embryophyta</taxon>
        <taxon>Tracheophyta</taxon>
        <taxon>Spermatophyta</taxon>
        <taxon>Magnoliopsida</taxon>
        <taxon>Liliopsida</taxon>
        <taxon>Zingiberales</taxon>
        <taxon>Musaceae</taxon>
        <taxon>Musa</taxon>
    </lineage>
</organism>
<evidence type="ECO:0000313" key="3">
    <source>
        <dbReference type="Proteomes" id="UP001055439"/>
    </source>
</evidence>
<name>A0A9E7K3X8_9LILI</name>
<dbReference type="Proteomes" id="UP001055439">
    <property type="component" value="Chromosome 5"/>
</dbReference>
<dbReference type="Pfam" id="PF07714">
    <property type="entry name" value="PK_Tyr_Ser-Thr"/>
    <property type="match status" value="1"/>
</dbReference>
<reference evidence="2" key="1">
    <citation type="submission" date="2022-05" db="EMBL/GenBank/DDBJ databases">
        <title>The Musa troglodytarum L. genome provides insights into the mechanism of non-climacteric behaviour and enrichment of carotenoids.</title>
        <authorList>
            <person name="Wang J."/>
        </authorList>
    </citation>
    <scope>NUCLEOTIDE SEQUENCE</scope>
    <source>
        <tissue evidence="2">Leaf</tissue>
    </source>
</reference>
<proteinExistence type="predicted"/>
<sequence length="433" mass="48893">MASAVLAVTGQIANVAQLAGLDAVRLIVLIVEAAAKARILKKNCRELADYLRLIGDLLEPLDMSDLKTYPETRAALEELENVLKKAYILVNICQKRSFLYLMAMGWMLEHRFQKVEADIERYLRIMPLVNLVDVQRARANLQMGSLPSETPGFRVENEFLGIFRRSNRLHVEKPASSGIGVEVEAGPDLRTFQLSQLKLATRNFSHGNIVGEAEFAVVYKGRMDDQFVAVKRWELNTDQGLPEWVTEMKVLRKLSHPNLVRLLGYCKEENALHLVYEFMPNGSLQHHLLEKGKPLSWRRRIKIAIGAARCLRFLHKSDKCIVHRDVKPSVILLDSSLFPCRTSTQSYPAWVGHRRASPVGGAESQGMSWAPLDTWTPAASPPVIWTRRRTCMHSGWCCCRCSRAGRCSILIDRALNATWHSSPSPISRQMAKS</sequence>
<feature type="domain" description="Protein kinase" evidence="1">
    <location>
        <begin position="204"/>
        <end position="433"/>
    </location>
</feature>
<dbReference type="InterPro" id="IPR001245">
    <property type="entry name" value="Ser-Thr/Tyr_kinase_cat_dom"/>
</dbReference>
<dbReference type="GO" id="GO:0007166">
    <property type="term" value="P:cell surface receptor signaling pathway"/>
    <property type="evidence" value="ECO:0007669"/>
    <property type="project" value="InterPro"/>
</dbReference>
<dbReference type="InterPro" id="IPR045766">
    <property type="entry name" value="MCAfunc"/>
</dbReference>
<dbReference type="EMBL" id="CP097507">
    <property type="protein sequence ID" value="URE03891.1"/>
    <property type="molecule type" value="Genomic_DNA"/>
</dbReference>
<dbReference type="CDD" id="cd21037">
    <property type="entry name" value="MLKL_NTD"/>
    <property type="match status" value="1"/>
</dbReference>
<evidence type="ECO:0000313" key="2">
    <source>
        <dbReference type="EMBL" id="URE03891.1"/>
    </source>
</evidence>